<evidence type="ECO:0000256" key="1">
    <source>
        <dbReference type="SAM" id="Phobius"/>
    </source>
</evidence>
<keyword evidence="1" id="KW-1133">Transmembrane helix</keyword>
<feature type="transmembrane region" description="Helical" evidence="1">
    <location>
        <begin position="136"/>
        <end position="154"/>
    </location>
</feature>
<proteinExistence type="predicted"/>
<accession>A0ABN2UFN2</accession>
<reference evidence="2 3" key="1">
    <citation type="journal article" date="2019" name="Int. J. Syst. Evol. Microbiol.">
        <title>The Global Catalogue of Microorganisms (GCM) 10K type strain sequencing project: providing services to taxonomists for standard genome sequencing and annotation.</title>
        <authorList>
            <consortium name="The Broad Institute Genomics Platform"/>
            <consortium name="The Broad Institute Genome Sequencing Center for Infectious Disease"/>
            <person name="Wu L."/>
            <person name="Ma J."/>
        </authorList>
    </citation>
    <scope>NUCLEOTIDE SEQUENCE [LARGE SCALE GENOMIC DNA]</scope>
    <source>
        <strain evidence="2 3">JCM 13595</strain>
    </source>
</reference>
<dbReference type="EMBL" id="BAAAMN010000027">
    <property type="protein sequence ID" value="GAA2036008.1"/>
    <property type="molecule type" value="Genomic_DNA"/>
</dbReference>
<feature type="transmembrane region" description="Helical" evidence="1">
    <location>
        <begin position="40"/>
        <end position="62"/>
    </location>
</feature>
<feature type="transmembrane region" description="Helical" evidence="1">
    <location>
        <begin position="199"/>
        <end position="219"/>
    </location>
</feature>
<dbReference type="Proteomes" id="UP001501461">
    <property type="component" value="Unassembled WGS sequence"/>
</dbReference>
<dbReference type="RefSeq" id="WP_343957292.1">
    <property type="nucleotide sequence ID" value="NZ_BAAAMN010000027.1"/>
</dbReference>
<gene>
    <name evidence="2" type="ORF">GCM10009720_15700</name>
</gene>
<organism evidence="2 3">
    <name type="scientific">Yaniella flava</name>
    <dbReference type="NCBI Taxonomy" id="287930"/>
    <lineage>
        <taxon>Bacteria</taxon>
        <taxon>Bacillati</taxon>
        <taxon>Actinomycetota</taxon>
        <taxon>Actinomycetes</taxon>
        <taxon>Micrococcales</taxon>
        <taxon>Micrococcaceae</taxon>
        <taxon>Yaniella</taxon>
    </lineage>
</organism>
<comment type="caution">
    <text evidence="2">The sequence shown here is derived from an EMBL/GenBank/DDBJ whole genome shotgun (WGS) entry which is preliminary data.</text>
</comment>
<feature type="transmembrane region" description="Helical" evidence="1">
    <location>
        <begin position="112"/>
        <end position="130"/>
    </location>
</feature>
<evidence type="ECO:0000313" key="3">
    <source>
        <dbReference type="Proteomes" id="UP001501461"/>
    </source>
</evidence>
<dbReference type="Gene3D" id="1.20.120.1760">
    <property type="match status" value="1"/>
</dbReference>
<keyword evidence="1" id="KW-0472">Membrane</keyword>
<evidence type="ECO:0000313" key="2">
    <source>
        <dbReference type="EMBL" id="GAA2036008.1"/>
    </source>
</evidence>
<name>A0ABN2UFN2_9MICC</name>
<keyword evidence="3" id="KW-1185">Reference proteome</keyword>
<protein>
    <submittedName>
        <fullName evidence="2">CDP-alcohol phosphatidyltransferase family protein</fullName>
    </submittedName>
</protein>
<dbReference type="InterPro" id="IPR043130">
    <property type="entry name" value="CDP-OH_PTrfase_TM_dom"/>
</dbReference>
<keyword evidence="1" id="KW-0812">Transmembrane</keyword>
<sequence length="234" mass="24488">MSEPQPPHGTDRRAIRQRSTGWAATLADVMYAAKLTPNKVSVGSVLFAALGAASFIASALVTTDGARAAWLIVAALCIPLRLLLNMLDGMLAVEKGLHTPTGDLFNEVPDRLADLLLLAAAGYATVGVWQAAGVDWGVVIGWAAAAAAILTAYVRTLGAANGVGNFFEGPMAKPARMWVLVVASLASLFEPLFDRHGLFVALGLAVILLGSIITVMVRLKHIATALHAREDATP</sequence>
<feature type="transmembrane region" description="Helical" evidence="1">
    <location>
        <begin position="68"/>
        <end position="91"/>
    </location>
</feature>